<keyword evidence="2" id="KW-1185">Reference proteome</keyword>
<accession>A0ABT3IJQ6</accession>
<dbReference type="RefSeq" id="WP_264729711.1">
    <property type="nucleotide sequence ID" value="NZ_JAPDNR010000001.1"/>
</dbReference>
<sequence>MKYLLKKTVLLLLLATVFIGSSSFVENKRVPPPPGTSQIVFVNYTLQQVIVTIVVKESGVPNAPTLYRWTYSVPSWGVQYTPEIPHDCTIDNRTTFFSVDWRVATPITWASHKLTDPNGQPVFGSVDGCKGLAYSTVRGGSGDYFTRGCGQYTYELYGSKDCQ</sequence>
<organism evidence="1 2">
    <name type="scientific">Chitinophaga nivalis</name>
    <dbReference type="NCBI Taxonomy" id="2991709"/>
    <lineage>
        <taxon>Bacteria</taxon>
        <taxon>Pseudomonadati</taxon>
        <taxon>Bacteroidota</taxon>
        <taxon>Chitinophagia</taxon>
        <taxon>Chitinophagales</taxon>
        <taxon>Chitinophagaceae</taxon>
        <taxon>Chitinophaga</taxon>
    </lineage>
</organism>
<protein>
    <submittedName>
        <fullName evidence="1">Uncharacterized protein</fullName>
    </submittedName>
</protein>
<reference evidence="1 2" key="1">
    <citation type="submission" date="2022-10" db="EMBL/GenBank/DDBJ databases">
        <title>Chitinophaga nivalis PC15 sp. nov., isolated from Pyeongchang county, South Korea.</title>
        <authorList>
            <person name="Trinh H.N."/>
        </authorList>
    </citation>
    <scope>NUCLEOTIDE SEQUENCE [LARGE SCALE GENOMIC DNA]</scope>
    <source>
        <strain evidence="1 2">PC14</strain>
    </source>
</reference>
<proteinExistence type="predicted"/>
<name>A0ABT3IJQ6_9BACT</name>
<evidence type="ECO:0000313" key="2">
    <source>
        <dbReference type="Proteomes" id="UP001207742"/>
    </source>
</evidence>
<comment type="caution">
    <text evidence="1">The sequence shown here is derived from an EMBL/GenBank/DDBJ whole genome shotgun (WGS) entry which is preliminary data.</text>
</comment>
<dbReference type="EMBL" id="JAPDNS010000001">
    <property type="protein sequence ID" value="MCW3484192.1"/>
    <property type="molecule type" value="Genomic_DNA"/>
</dbReference>
<dbReference type="Proteomes" id="UP001207742">
    <property type="component" value="Unassembled WGS sequence"/>
</dbReference>
<gene>
    <name evidence="1" type="ORF">OL497_09830</name>
</gene>
<evidence type="ECO:0000313" key="1">
    <source>
        <dbReference type="EMBL" id="MCW3484192.1"/>
    </source>
</evidence>